<keyword evidence="2" id="KW-1185">Reference proteome</keyword>
<accession>A0A316UGL0</accession>
<dbReference type="RefSeq" id="XP_025359079.1">
    <property type="nucleotide sequence ID" value="XM_025507231.1"/>
</dbReference>
<sequence length="217" mass="23807">MPSHTTNSVALVREERARFSPLSAHQFVFQNTSIRAGSSSHPNPTVYATSPQACPSIRIVMHAVLWSILCVVQLVLRTAADHYTCDWQGPGLLSPESYGTYQLFCRAPKIEINSTHAQYICPSPIVLYALAADYGFLAPGKLEFSTPCGGGGYGTNFDCSYHTWALCDAPAGKDNDPSTFNCRYMGRMDDCEWPITYANSANAPKSVDIWRKKEGGP</sequence>
<name>A0A316UGL0_9BASI</name>
<organism evidence="1 2">
    <name type="scientific">Jaminaea rosea</name>
    <dbReference type="NCBI Taxonomy" id="1569628"/>
    <lineage>
        <taxon>Eukaryota</taxon>
        <taxon>Fungi</taxon>
        <taxon>Dikarya</taxon>
        <taxon>Basidiomycota</taxon>
        <taxon>Ustilaginomycotina</taxon>
        <taxon>Exobasidiomycetes</taxon>
        <taxon>Microstromatales</taxon>
        <taxon>Microstromatales incertae sedis</taxon>
        <taxon>Jaminaea</taxon>
    </lineage>
</organism>
<protein>
    <submittedName>
        <fullName evidence="1">Uncharacterized protein</fullName>
    </submittedName>
</protein>
<reference evidence="1 2" key="1">
    <citation type="journal article" date="2018" name="Mol. Biol. Evol.">
        <title>Broad Genomic Sampling Reveals a Smut Pathogenic Ancestry of the Fungal Clade Ustilaginomycotina.</title>
        <authorList>
            <person name="Kijpornyongpan T."/>
            <person name="Mondo S.J."/>
            <person name="Barry K."/>
            <person name="Sandor L."/>
            <person name="Lee J."/>
            <person name="Lipzen A."/>
            <person name="Pangilinan J."/>
            <person name="LaButti K."/>
            <person name="Hainaut M."/>
            <person name="Henrissat B."/>
            <person name="Grigoriev I.V."/>
            <person name="Spatafora J.W."/>
            <person name="Aime M.C."/>
        </authorList>
    </citation>
    <scope>NUCLEOTIDE SEQUENCE [LARGE SCALE GENOMIC DNA]</scope>
    <source>
        <strain evidence="1 2">MCA 5214</strain>
    </source>
</reference>
<evidence type="ECO:0000313" key="1">
    <source>
        <dbReference type="EMBL" id="PWN24467.1"/>
    </source>
</evidence>
<dbReference type="Proteomes" id="UP000245884">
    <property type="component" value="Unassembled WGS sequence"/>
</dbReference>
<dbReference type="AlphaFoldDB" id="A0A316UGL0"/>
<gene>
    <name evidence="1" type="ORF">BDZ90DRAFT_235016</name>
</gene>
<evidence type="ECO:0000313" key="2">
    <source>
        <dbReference type="Proteomes" id="UP000245884"/>
    </source>
</evidence>
<dbReference type="GeneID" id="37029054"/>
<dbReference type="EMBL" id="KZ819681">
    <property type="protein sequence ID" value="PWN24467.1"/>
    <property type="molecule type" value="Genomic_DNA"/>
</dbReference>
<proteinExistence type="predicted"/>